<dbReference type="OMA" id="CKQWNAK"/>
<organism evidence="8 9">
    <name type="scientific">Strongylocentrotus purpuratus</name>
    <name type="common">Purple sea urchin</name>
    <dbReference type="NCBI Taxonomy" id="7668"/>
    <lineage>
        <taxon>Eukaryota</taxon>
        <taxon>Metazoa</taxon>
        <taxon>Echinodermata</taxon>
        <taxon>Eleutherozoa</taxon>
        <taxon>Echinozoa</taxon>
        <taxon>Echinoidea</taxon>
        <taxon>Euechinoidea</taxon>
        <taxon>Echinacea</taxon>
        <taxon>Camarodonta</taxon>
        <taxon>Echinidea</taxon>
        <taxon>Strongylocentrotidae</taxon>
        <taxon>Strongylocentrotus</taxon>
    </lineage>
</organism>
<dbReference type="GO" id="GO:0034388">
    <property type="term" value="C:Pwp2p-containing subcomplex of 90S preribosome"/>
    <property type="evidence" value="ECO:0000318"/>
    <property type="project" value="GO_Central"/>
</dbReference>
<keyword evidence="4" id="KW-0677">Repeat</keyword>
<dbReference type="FunFam" id="1.25.40.10:FF:003656">
    <property type="entry name" value="Uncharacterized protein"/>
    <property type="match status" value="1"/>
</dbReference>
<feature type="domain" description="U3 small nucleolar RNA-associated protein 6 homolog C-terminal" evidence="7">
    <location>
        <begin position="298"/>
        <end position="573"/>
    </location>
</feature>
<dbReference type="InParanoid" id="A0A7M7T4L1"/>
<dbReference type="GO" id="GO:0032040">
    <property type="term" value="C:small-subunit processome"/>
    <property type="evidence" value="ECO:0000318"/>
    <property type="project" value="GO_Central"/>
</dbReference>
<evidence type="ECO:0008006" key="10">
    <source>
        <dbReference type="Google" id="ProtNLM"/>
    </source>
</evidence>
<proteinExistence type="inferred from homology"/>
<dbReference type="KEGG" id="spu:585038"/>
<evidence type="ECO:0000256" key="3">
    <source>
        <dbReference type="ARBA" id="ARBA00022552"/>
    </source>
</evidence>
<dbReference type="SMART" id="SM00386">
    <property type="entry name" value="HAT"/>
    <property type="match status" value="6"/>
</dbReference>
<keyword evidence="3" id="KW-0698">rRNA processing</keyword>
<reference evidence="8" key="2">
    <citation type="submission" date="2021-01" db="UniProtKB">
        <authorList>
            <consortium name="EnsemblMetazoa"/>
        </authorList>
    </citation>
    <scope>IDENTIFICATION</scope>
</reference>
<dbReference type="Pfam" id="PF24892">
    <property type="entry name" value="UTP6_C"/>
    <property type="match status" value="1"/>
</dbReference>
<feature type="domain" description="U3 small nucleolar RNA-associated protein 6 N-terminal" evidence="6">
    <location>
        <begin position="9"/>
        <end position="90"/>
    </location>
</feature>
<dbReference type="OrthoDB" id="28112at2759"/>
<dbReference type="Gene3D" id="1.25.40.10">
    <property type="entry name" value="Tetratricopeptide repeat domain"/>
    <property type="match status" value="3"/>
</dbReference>
<reference evidence="9" key="1">
    <citation type="submission" date="2015-02" db="EMBL/GenBank/DDBJ databases">
        <title>Genome sequencing for Strongylocentrotus purpuratus.</title>
        <authorList>
            <person name="Murali S."/>
            <person name="Liu Y."/>
            <person name="Vee V."/>
            <person name="English A."/>
            <person name="Wang M."/>
            <person name="Skinner E."/>
            <person name="Han Y."/>
            <person name="Muzny D.M."/>
            <person name="Worley K.C."/>
            <person name="Gibbs R.A."/>
        </authorList>
    </citation>
    <scope>NUCLEOTIDE SEQUENCE</scope>
</reference>
<dbReference type="PANTHER" id="PTHR23271">
    <property type="entry name" value="HEPATOCELLULAR CARCINOMA-ASSOCIATED ANTIGEN 66"/>
    <property type="match status" value="1"/>
</dbReference>
<dbReference type="InterPro" id="IPR056907">
    <property type="entry name" value="UTP6_C"/>
</dbReference>
<comment type="subcellular location">
    <subcellularLocation>
        <location evidence="1">Nucleus</location>
        <location evidence="1">Nucleolus</location>
    </subcellularLocation>
</comment>
<dbReference type="InterPro" id="IPR013949">
    <property type="entry name" value="Utp6"/>
</dbReference>
<dbReference type="PANTHER" id="PTHR23271:SF1">
    <property type="entry name" value="U3 SMALL NUCLEOLAR RNA-ASSOCIATED PROTEIN 6 HOMOLOG"/>
    <property type="match status" value="1"/>
</dbReference>
<name>A0A7M7T4L1_STRPU</name>
<dbReference type="GO" id="GO:0000462">
    <property type="term" value="P:maturation of SSU-rRNA from tricistronic rRNA transcript (SSU-rRNA, 5.8S rRNA, LSU-rRNA)"/>
    <property type="evidence" value="ECO:0000318"/>
    <property type="project" value="GO_Central"/>
</dbReference>
<dbReference type="Pfam" id="PF08640">
    <property type="entry name" value="U3_assoc_6"/>
    <property type="match status" value="1"/>
</dbReference>
<dbReference type="InterPro" id="IPR011990">
    <property type="entry name" value="TPR-like_helical_dom_sf"/>
</dbReference>
<comment type="similarity">
    <text evidence="2">Belongs to the UTP6 family.</text>
</comment>
<dbReference type="RefSeq" id="XP_030853438.1">
    <property type="nucleotide sequence ID" value="XM_030997578.1"/>
</dbReference>
<dbReference type="AlphaFoldDB" id="A0A7M7T4L1"/>
<keyword evidence="9" id="KW-1185">Reference proteome</keyword>
<dbReference type="EnsemblMetazoa" id="XM_030997578">
    <property type="protein sequence ID" value="XP_030853438"/>
    <property type="gene ID" value="LOC585038"/>
</dbReference>
<evidence type="ECO:0000313" key="9">
    <source>
        <dbReference type="Proteomes" id="UP000007110"/>
    </source>
</evidence>
<dbReference type="SUPFAM" id="SSF48452">
    <property type="entry name" value="TPR-like"/>
    <property type="match status" value="2"/>
</dbReference>
<dbReference type="InterPro" id="IPR055347">
    <property type="entry name" value="UTP6_N"/>
</dbReference>
<evidence type="ECO:0000256" key="5">
    <source>
        <dbReference type="ARBA" id="ARBA00023242"/>
    </source>
</evidence>
<dbReference type="GeneID" id="585038"/>
<protein>
    <recommendedName>
        <fullName evidence="10">U3 small nucleolar RNA-associated protein 6 homolog</fullName>
    </recommendedName>
</protein>
<dbReference type="GO" id="GO:0030515">
    <property type="term" value="F:snoRNA binding"/>
    <property type="evidence" value="ECO:0000318"/>
    <property type="project" value="GO_Central"/>
</dbReference>
<evidence type="ECO:0000256" key="1">
    <source>
        <dbReference type="ARBA" id="ARBA00004604"/>
    </source>
</evidence>
<dbReference type="InterPro" id="IPR003107">
    <property type="entry name" value="HAT"/>
</dbReference>
<keyword evidence="5" id="KW-0539">Nucleus</keyword>
<evidence type="ECO:0000256" key="2">
    <source>
        <dbReference type="ARBA" id="ARBA00010734"/>
    </source>
</evidence>
<evidence type="ECO:0000256" key="4">
    <source>
        <dbReference type="ARBA" id="ARBA00022737"/>
    </source>
</evidence>
<evidence type="ECO:0000313" key="8">
    <source>
        <dbReference type="EnsemblMetazoa" id="XP_030853438"/>
    </source>
</evidence>
<accession>A0A7M7T4L1</accession>
<evidence type="ECO:0000259" key="6">
    <source>
        <dbReference type="Pfam" id="PF08640"/>
    </source>
</evidence>
<evidence type="ECO:0000259" key="7">
    <source>
        <dbReference type="Pfam" id="PF24892"/>
    </source>
</evidence>
<dbReference type="Proteomes" id="UP000007110">
    <property type="component" value="Unassembled WGS sequence"/>
</dbReference>
<sequence length="595" mass="70010">MAEFVHQSIEETLPELEQLERVGLFSKPEIKAIVKKRTAHEYRLGRLKKRKEDFLRYIQYEINILALIKKRRERNNYFHKKEEVENAIITRIHRFFRRACTKFPEDLKVWMSHLQFCKKWGRYLEMNRLYTRMLKIHSNNPGLWIMAAKFQLEENNSGENARALFLRSLRHHPKVQKLWTEYFRMELLHADKLRKRMSLLKQTMVEPEESELEDALMRGELARRVYSTAIKEIPDDIAFRLSFIPVVRCFDFTSQLVDAIYEDLERDHPDNDLTWKALARRHLVASGTEDEVWLSEVHCHSIFDQALEKVSGVGIWAHYADTCLERLELDGSDDLNSRRAEKTLAVFESAEKKNSPTEDMYKKWVEVLRVLDLDERALEVSLRSTEVHQRSLDLWIKRLILVITTGGKDGDEEDHRLKVRETFDLAISHVKSKNALDIWNIGLEWCLTNDTEMIQNLFECGLKEHRVIALPLKIRYLEWTALVKGMGKARKLYKRMATEKPLGEEFFDKYIALEEAQPTPKAKKISEAYDDALREFGETSPGLWLAYIRHEITHPEGSQGKAMQLHWKAMKTLEGEQVEQFVNGYTLMQTKDSGD</sequence>
<dbReference type="CTD" id="55813"/>